<keyword evidence="5" id="KW-0998">Cell outer membrane</keyword>
<dbReference type="PANTHER" id="PTHR40980">
    <property type="entry name" value="PLUG DOMAIN-CONTAINING PROTEIN"/>
    <property type="match status" value="1"/>
</dbReference>
<name>A0ABU1W1T0_9GAMM</name>
<organism evidence="10 11">
    <name type="scientific">Rheinheimera soli</name>
    <dbReference type="NCBI Taxonomy" id="443616"/>
    <lineage>
        <taxon>Bacteria</taxon>
        <taxon>Pseudomonadati</taxon>
        <taxon>Pseudomonadota</taxon>
        <taxon>Gammaproteobacteria</taxon>
        <taxon>Chromatiales</taxon>
        <taxon>Chromatiaceae</taxon>
        <taxon>Rheinheimera</taxon>
    </lineage>
</organism>
<dbReference type="Proteomes" id="UP001257909">
    <property type="component" value="Unassembled WGS sequence"/>
</dbReference>
<evidence type="ECO:0000313" key="10">
    <source>
        <dbReference type="EMBL" id="MDR7121750.1"/>
    </source>
</evidence>
<dbReference type="SUPFAM" id="SSF56935">
    <property type="entry name" value="Porins"/>
    <property type="match status" value="1"/>
</dbReference>
<comment type="caution">
    <text evidence="10">The sequence shown here is derived from an EMBL/GenBank/DDBJ whole genome shotgun (WGS) entry which is preliminary data.</text>
</comment>
<dbReference type="EMBL" id="JAVDWR010000009">
    <property type="protein sequence ID" value="MDR7121750.1"/>
    <property type="molecule type" value="Genomic_DNA"/>
</dbReference>
<keyword evidence="4 6" id="KW-0472">Membrane</keyword>
<keyword evidence="3 6" id="KW-0798">TonB box</keyword>
<keyword evidence="11" id="KW-1185">Reference proteome</keyword>
<evidence type="ECO:0000256" key="6">
    <source>
        <dbReference type="RuleBase" id="RU003357"/>
    </source>
</evidence>
<dbReference type="InterPro" id="IPR037066">
    <property type="entry name" value="Plug_dom_sf"/>
</dbReference>
<evidence type="ECO:0000256" key="4">
    <source>
        <dbReference type="ARBA" id="ARBA00023136"/>
    </source>
</evidence>
<dbReference type="PROSITE" id="PS01156">
    <property type="entry name" value="TONB_DEPENDENT_REC_2"/>
    <property type="match status" value="1"/>
</dbReference>
<dbReference type="NCBIfam" id="TIGR01782">
    <property type="entry name" value="TonB-Xanth-Caul"/>
    <property type="match status" value="1"/>
</dbReference>
<feature type="chain" id="PRO_5046274245" evidence="7">
    <location>
        <begin position="25"/>
        <end position="951"/>
    </location>
</feature>
<accession>A0ABU1W1T0</accession>
<feature type="domain" description="TonB-dependent receptor plug" evidence="9">
    <location>
        <begin position="62"/>
        <end position="163"/>
    </location>
</feature>
<reference evidence="10 11" key="1">
    <citation type="submission" date="2023-07" db="EMBL/GenBank/DDBJ databases">
        <title>Sorghum-associated microbial communities from plants grown in Nebraska, USA.</title>
        <authorList>
            <person name="Schachtman D."/>
        </authorList>
    </citation>
    <scope>NUCLEOTIDE SEQUENCE [LARGE SCALE GENOMIC DNA]</scope>
    <source>
        <strain evidence="10 11">4138</strain>
    </source>
</reference>
<dbReference type="Gene3D" id="2.40.170.20">
    <property type="entry name" value="TonB-dependent receptor, beta-barrel domain"/>
    <property type="match status" value="1"/>
</dbReference>
<dbReference type="InterPro" id="IPR000531">
    <property type="entry name" value="Beta-barrel_TonB"/>
</dbReference>
<dbReference type="InterPro" id="IPR010917">
    <property type="entry name" value="TonB_rcpt_CS"/>
</dbReference>
<evidence type="ECO:0000256" key="3">
    <source>
        <dbReference type="ARBA" id="ARBA00023077"/>
    </source>
</evidence>
<dbReference type="RefSeq" id="WP_310279329.1">
    <property type="nucleotide sequence ID" value="NZ_JAVDWR010000009.1"/>
</dbReference>
<evidence type="ECO:0000256" key="7">
    <source>
        <dbReference type="SAM" id="SignalP"/>
    </source>
</evidence>
<evidence type="ECO:0000313" key="11">
    <source>
        <dbReference type="Proteomes" id="UP001257909"/>
    </source>
</evidence>
<dbReference type="Pfam" id="PF07715">
    <property type="entry name" value="Plug"/>
    <property type="match status" value="1"/>
</dbReference>
<dbReference type="InterPro" id="IPR036942">
    <property type="entry name" value="Beta-barrel_TonB_sf"/>
</dbReference>
<dbReference type="PANTHER" id="PTHR40980:SF3">
    <property type="entry name" value="TONB-DEPENDENT RECEPTOR-LIKE BETA-BARREL DOMAIN-CONTAINING PROTEIN"/>
    <property type="match status" value="1"/>
</dbReference>
<keyword evidence="10" id="KW-0675">Receptor</keyword>
<keyword evidence="2 7" id="KW-0732">Signal</keyword>
<feature type="domain" description="TonB-dependent receptor-like beta-barrel" evidence="8">
    <location>
        <begin position="474"/>
        <end position="917"/>
    </location>
</feature>
<sequence>MNKFKLSILTMAIATAGFSSYSSAQQAEQTNAAANAQEEQIEVIGITGFRGSLQKAQAIKMSENSIVEVLSAEDIGKLPDTSVAESLARLPGLAGERRNGRTSGLSVRGFNENYVGTSLNGRELLGMGDNRGVEYDLYPSEIVSTAMVYKTPDATLMAQGIGGTVDLQTVRPLTAEDTFVVNLNYEQNDQESGNPDFDDHGHKASINYIDKFVDDKLGFALVLSSIKSPRQEQQFRGWGYPGANTTKGAPGVTVPADTFILGGHDTFTRSAMLERDSIAAIFEYDASDDLKVKFDALYINFNETDVRRGLEEGMAEWGTGAYTITEVQNGLATAAYYDGFFSVVRNDSREQDAELKTFGLNLEYNISDDWTAELDLSTGKVDKTITDVESYSGVGRAGGTGPDNRPISARSWVMTSSGAMFGAHPTIAPVDLTNPALIRLAGPQAWGGSLAPVPGFQDTGTGFGPTTAQDGFVNKPIFEEELDSVRLQFNGAVEWGIFTGLETGIVYKDRTKSKINNGAYLTANVWPNSDAIPNVLGVADLSFVGINGVLAYDSLALYNNGYYIATDAAFLENGRFGDTYEINEKITTLYGMLDISTDAGSIPVTGNIGVQIVRADQEGFGFNASSGSDRFTDAVAVSGGTDYTDVLPSMNLSFEVADGQFVRTAVSKVMSRPRLDDLRPNSQVTFNFNDTNILDDDPLNSAFAGNAGNSELKPLEANQFDLSYENYFHDNGFIAASFFYKDLKNWHRNITLINDFSDYYIPGFHQTSAQGTPPNAPPATFLGRLDIRQDGLQGFVRGYELQASVPFDIIDEVLDGFGIVASATFMDGELDDGGRVPGLSKEIYTLTAYYERAGFEVRVSGTKRDQFATETRGLSLSLAPTMDQGGSLIDAQIGYDFSESGIDALEGLRVSLQGQNLTDEKTIQNNPGDARQITQYQSFGRNFMLGLNYKF</sequence>
<gene>
    <name evidence="10" type="ORF">J2W69_002707</name>
</gene>
<feature type="signal peptide" evidence="7">
    <location>
        <begin position="1"/>
        <end position="24"/>
    </location>
</feature>
<dbReference type="InterPro" id="IPR012910">
    <property type="entry name" value="Plug_dom"/>
</dbReference>
<comment type="similarity">
    <text evidence="6">Belongs to the TonB-dependent receptor family.</text>
</comment>
<comment type="subcellular location">
    <subcellularLocation>
        <location evidence="1 6">Cell outer membrane</location>
    </subcellularLocation>
</comment>
<evidence type="ECO:0000256" key="5">
    <source>
        <dbReference type="ARBA" id="ARBA00023237"/>
    </source>
</evidence>
<proteinExistence type="inferred from homology"/>
<evidence type="ECO:0000256" key="1">
    <source>
        <dbReference type="ARBA" id="ARBA00004442"/>
    </source>
</evidence>
<dbReference type="Pfam" id="PF00593">
    <property type="entry name" value="TonB_dep_Rec_b-barrel"/>
    <property type="match status" value="1"/>
</dbReference>
<protein>
    <submittedName>
        <fullName evidence="10">Iron complex outermembrane receptor protein</fullName>
    </submittedName>
</protein>
<evidence type="ECO:0000259" key="9">
    <source>
        <dbReference type="Pfam" id="PF07715"/>
    </source>
</evidence>
<evidence type="ECO:0000256" key="2">
    <source>
        <dbReference type="ARBA" id="ARBA00022729"/>
    </source>
</evidence>
<dbReference type="Gene3D" id="2.170.130.10">
    <property type="entry name" value="TonB-dependent receptor, plug domain"/>
    <property type="match status" value="1"/>
</dbReference>
<dbReference type="InterPro" id="IPR010104">
    <property type="entry name" value="TonB_rcpt_bac"/>
</dbReference>
<evidence type="ECO:0000259" key="8">
    <source>
        <dbReference type="Pfam" id="PF00593"/>
    </source>
</evidence>